<dbReference type="InterPro" id="IPR018511">
    <property type="entry name" value="Hemolysin-typ_Ca-bd_CS"/>
</dbReference>
<dbReference type="SUPFAM" id="SSF89260">
    <property type="entry name" value="Collagen-binding domain"/>
    <property type="match status" value="9"/>
</dbReference>
<sequence length="3060" mass="330437">MPNLSLSLALEIVQESLISFVSNDRFLAHLALAFGDNFDLTVARTLAQAWRERDFSMIPEIKILSASVINGARGAFAAENNTIYLAEEFIAENANNVPEIASVLLEEIGHFVDSQLNTTDTLGDEGELFSDLVRGVEISETELQRLRLEDDHAAVTIDGQTLQVEQSNYSLGVVQGSLSWNDSVSYSDSYDNWTFQIAATGTSSNYISVTSNSTLVDFVLALYDQYGNFLTSSNQYNYSYNYESLSLSGLSAGTYIAQVYDSYSGQYVYPSSASYTLSINAPQPLADLTLYQPSGWSDGIVISTTSGTTTDAAQITTTDSIYIDWASINQGLGTTGQGFSARLLLDGTVLESWNAPVLDAGLYIYLNDFEIAPLSAGNHTLKLEIDYLNLIAETNESNNIFTKTFTVTGSSIPQDAYEANNSFSTATILQPFDGLKSIPNLSIHNSTDVDIFRFTLTGQTTDENYISTLFSPSEGTVDLELRDSTGTTVLYSAYGSSGWNYIPLLGLSAGTYNIVTGSVNQSTSPNYTLWLNLPNVSSNDRFESNNTFSTPKDLGPVSGFRQENNLSITSSDQDWFKFTISEQTTAQNYISIDFDDSGDLDIALYNSQNQLIDSSSGVDNSEIISLGSLIQGTYYLKVYGYFGSTNDYNLTINAPGTTSSIATDQFEANGGNNTRQTATNLKNFDWGQQVGFKAWENISIGTNDQDWFKFELQATGTLSDYVAIGFDTYQGDLDLELYNASGTLIKSAKGFRDTESISLENLAIGTYYAKVSGYTGKTNPNYTLFINTPGSDRFEENDSRAQATSLTRTTPLQTWDSLSLDDEDWFKITLPNGVTSNDYVSISFDHSQGDIDLELYDSSGTKISSSTGVGNSESISLPTLIYLGNPPSADYYVRVFGYGNATNPNYSLTVNAPISNTGDWLEANNTQATAKDLNTQFSQQLQAGETFIQLGVDAEKPLSIHNNTDKDWFKFTIASAGQLGDYASISFDHTAGDLDLYLYNSPTATTSIRKSEGIANTQTIDLKGLAAGTYYLQVAGYGGATNSAYSLAIQAPFVPKTGDWSESNNTIATAKDLGTIIDTYNKGNLSIHNTTDVDWFKFTLGAKGGLDDRIGINFNHGQGDLDIQLYQADGTTLLGSSSGVTGTEEISLNTLVAGNYYLKVFGYSGATNPDYSLFIEAPEDINGDWAEQNNTIATARDLRNVEGFQTWDTLSIHNTTDVDWFKFTTIGTGDANDVVRIAFDQSLGDLELYVLSAAGNKLYDATGKERKSETINNVEEVSLKGLAAGTYLIQVKGYNGAINPSYQLAINAPDSSTISSDWADKNGSNNTRATAEDLLKLEGTKVFSGLSIHQGGDEDWFKFETVATGIANNAVSINFDRDNGNGDLKLELYNSAGTLITTSNENSNRELISLAGRNAGVYFVRVLGNSTSVTNPSYSLVFDVPEIAEADWIDKGNKPNNSLANAYDLRSINDSLTLSDLSIDTATDQDWFKVVVKQKTNSNQFARIDFNNDEGNLKLELFDASGTVLATSETTENFEQISLAGRDAGTYYVKVSGAANPNYTLTVQGVPDTVADGIEGTTNSPSNPYNLRDLAIGGGRGFEELLQILKFVTEYKQLITQQTITQTAFRDPHRGYNNLESLGLDSNLFRAGVYGSNSYNSYNSYRPSQPADRKVYYDQNGNLYNQNGKYIATSILGRYSYAYGATLQDLKDLSDARNGTIEFVQLPSYEQQISSLPLASGNTASYSDELPIISGSSEQQSSTSFNFSGSQSTSSIDDSYAELESIFIRDRSSGSENVSVIPNLSIHTSTDQDWFKFTLPTEGEDGQYVGLNFDNDLGNLQLELFEAFNTTTNTTEAQYLTYLVDRANGNGDSEQINLAGLAKGDYLVRVRGVNGATNPNYNLIFNAPPALETTGDWAEKGTITNDTSSTAYDLKTVEGGTSLNGLTIHTNTDKDWFQFKTASVGKEGHNVRIDFAHNLGDLDLILYDQNGTVIKGRSETTENYEEIDLKTLPAGTYKVQVLGYKGATNPNYTLSISAPNSTNNLIDPDNLEPNNSFTTATNLDQVNKLSGISGLTIHSSDNDYFKFTTTKLGTASNSLSIAFEHAQGDLQLELYKEGSPNPTLSKFSRGTTNNETIPLDGLAAGTYYARVFGNTTTVANGYQLYIDAPTEAVQTKDEWTIFVYMTGSDLAESAFDDINEMEYAASLLPSNVNITVLWDQSSQLPTYTTGTNPAWGDTGWAVIRPDTDDKKIATTFTLLGEKDTGNPNTLVEFLNIAKTAAPANKYGLIMWDHGGGEIGGFNIDNEGIRTQTNASRLYTDELASALSQVKTGGLNLDLLAFDACLMGMSEVAYALSAYTKVFVASQESEGDTGYDYTTAFSSLLGNPSQVTANDLANSLISSYQQQYQGDRRNWDTLAATDTSQISTFVNALKSFTTAAVGITTASTWDAIHDARDAATSFFQNPNYRDLGQFLQAIATSPNTALSSLKTTAQNAYNALQTLVVNQTLDKRNTEGLSVYLPNSGSIDAGYISRNSAFFTATNWKTFLDAFLTRGTNNGTTLALDWAESNEVAARAYNFNTLIGDGYTFNDLSIHKPSDVDWYRFSIQGTGTTTDRAIITYSNANSQRLTANLYKTENGNRVKHGQTSDTGSGTETLGLSGLASGEYWIEVKGNNIIPQYSLKFDTPGTVSNGNDWIVGNDIPSKAYDLGIIAARSLFTGLQIAPSTLDYFEFETPKNQLVEPGRVTVTVVGTQTVTAELLSNNTSVVTKTGTGNLQLDYPGEPGKTYQLKISGTSAVGYFLDFQPLLVTQGGGPTSGNDTINGTANNDNLTGLAGNDTINGLAGNDTLDGGVGNDSLIGGIGNDTYIVDSASDFVTENSNEGTDTVQSSVTYTLGNNLENLILTGTAAINGTGNTLNNTITGNTVNNNLNGGTGNDTLIGGTGNDTLIGGTGNDSLTGGTGLDRFKFNSRTEGLDQITDFSLADDTIEVSAAGFGSGLTANRSLTTNQFVIGTAATTSAQRFIYNSSTGALLFDADGSASGASIQITTLNTGLAMTNLDIFVTA</sequence>
<dbReference type="PANTHER" id="PTHR37835:SF1">
    <property type="entry name" value="ALPHA-CLOSTRIPAIN"/>
    <property type="match status" value="1"/>
</dbReference>
<dbReference type="Pfam" id="PF04151">
    <property type="entry name" value="PPC"/>
    <property type="match status" value="3"/>
</dbReference>
<organism evidence="3 4">
    <name type="scientific">Aphanothece hegewaldii CCALA 016</name>
    <dbReference type="NCBI Taxonomy" id="2107694"/>
    <lineage>
        <taxon>Bacteria</taxon>
        <taxon>Bacillati</taxon>
        <taxon>Cyanobacteriota</taxon>
        <taxon>Cyanophyceae</taxon>
        <taxon>Oscillatoriophycideae</taxon>
        <taxon>Chroococcales</taxon>
        <taxon>Aphanothecaceae</taxon>
        <taxon>Aphanothece</taxon>
    </lineage>
</organism>
<dbReference type="OrthoDB" id="561150at2"/>
<dbReference type="Pfam" id="PF00353">
    <property type="entry name" value="HemolysinCabind"/>
    <property type="match status" value="2"/>
</dbReference>
<dbReference type="Gene3D" id="2.60.40.10">
    <property type="entry name" value="Immunoglobulins"/>
    <property type="match status" value="1"/>
</dbReference>
<dbReference type="InterPro" id="IPR026444">
    <property type="entry name" value="Secre_tail"/>
</dbReference>
<dbReference type="PROSITE" id="PS00330">
    <property type="entry name" value="HEMOLYSIN_CALCIUM"/>
    <property type="match status" value="4"/>
</dbReference>
<evidence type="ECO:0000313" key="4">
    <source>
        <dbReference type="Proteomes" id="UP000239001"/>
    </source>
</evidence>
<protein>
    <submittedName>
        <fullName evidence="3">Uncharacterized protein</fullName>
    </submittedName>
</protein>
<gene>
    <name evidence="3" type="ORF">C7H19_18145</name>
</gene>
<dbReference type="InterPro" id="IPR001343">
    <property type="entry name" value="Hemolysn_Ca-bd"/>
</dbReference>
<proteinExistence type="predicted"/>
<feature type="domain" description="Peptidase C-terminal archaeal/bacterial" evidence="1">
    <location>
        <begin position="965"/>
        <end position="1036"/>
    </location>
</feature>
<dbReference type="InterPro" id="IPR013783">
    <property type="entry name" value="Ig-like_fold"/>
</dbReference>
<evidence type="ECO:0000259" key="2">
    <source>
        <dbReference type="Pfam" id="PF07705"/>
    </source>
</evidence>
<dbReference type="NCBIfam" id="TIGR04183">
    <property type="entry name" value="Por_Secre_tail"/>
    <property type="match status" value="1"/>
</dbReference>
<dbReference type="InterPro" id="IPR005077">
    <property type="entry name" value="Peptidase_C11"/>
</dbReference>
<dbReference type="GO" id="GO:0005509">
    <property type="term" value="F:calcium ion binding"/>
    <property type="evidence" value="ECO:0007669"/>
    <property type="project" value="InterPro"/>
</dbReference>
<dbReference type="InterPro" id="IPR007280">
    <property type="entry name" value="Peptidase_C_arc/bac"/>
</dbReference>
<dbReference type="InterPro" id="IPR011049">
    <property type="entry name" value="Serralysin-like_metalloprot_C"/>
</dbReference>
<keyword evidence="4" id="KW-1185">Reference proteome</keyword>
<reference evidence="3 4" key="2">
    <citation type="submission" date="2018-03" db="EMBL/GenBank/DDBJ databases">
        <authorList>
            <person name="Keele B.F."/>
        </authorList>
    </citation>
    <scope>NUCLEOTIDE SEQUENCE [LARGE SCALE GENOMIC DNA]</scope>
    <source>
        <strain evidence="3 4">CCALA 016</strain>
    </source>
</reference>
<feature type="domain" description="Peptidase C-terminal archaeal/bacterial" evidence="1">
    <location>
        <begin position="1092"/>
        <end position="1162"/>
    </location>
</feature>
<feature type="domain" description="CARDB" evidence="2">
    <location>
        <begin position="318"/>
        <end position="403"/>
    </location>
</feature>
<evidence type="ECO:0000259" key="1">
    <source>
        <dbReference type="Pfam" id="PF04151"/>
    </source>
</evidence>
<evidence type="ECO:0000313" key="3">
    <source>
        <dbReference type="EMBL" id="PSF34929.1"/>
    </source>
</evidence>
<comment type="caution">
    <text evidence="3">The sequence shown here is derived from an EMBL/GenBank/DDBJ whole genome shotgun (WGS) entry which is preliminary data.</text>
</comment>
<dbReference type="RefSeq" id="WP_106458337.1">
    <property type="nucleotide sequence ID" value="NZ_PXOH01000024.1"/>
</dbReference>
<dbReference type="SUPFAM" id="SSF51120">
    <property type="entry name" value="beta-Roll"/>
    <property type="match status" value="2"/>
</dbReference>
<feature type="domain" description="Peptidase C-terminal archaeal/bacterial" evidence="1">
    <location>
        <begin position="822"/>
        <end position="897"/>
    </location>
</feature>
<dbReference type="Pfam" id="PF03415">
    <property type="entry name" value="Peptidase_C11"/>
    <property type="match status" value="1"/>
</dbReference>
<dbReference type="Gene3D" id="2.60.120.380">
    <property type="match status" value="14"/>
</dbReference>
<dbReference type="InterPro" id="IPR011635">
    <property type="entry name" value="CARDB"/>
</dbReference>
<dbReference type="Pfam" id="PF07705">
    <property type="entry name" value="CARDB"/>
    <property type="match status" value="1"/>
</dbReference>
<reference evidence="3 4" key="1">
    <citation type="submission" date="2018-03" db="EMBL/GenBank/DDBJ databases">
        <title>The ancient ancestry and fast evolution of plastids.</title>
        <authorList>
            <person name="Moore K.R."/>
            <person name="Magnabosco C."/>
            <person name="Momper L."/>
            <person name="Gold D.A."/>
            <person name="Bosak T."/>
            <person name="Fournier G.P."/>
        </authorList>
    </citation>
    <scope>NUCLEOTIDE SEQUENCE [LARGE SCALE GENOMIC DNA]</scope>
    <source>
        <strain evidence="3 4">CCALA 016</strain>
    </source>
</reference>
<dbReference type="Gene3D" id="3.40.50.11970">
    <property type="match status" value="1"/>
</dbReference>
<dbReference type="Proteomes" id="UP000239001">
    <property type="component" value="Unassembled WGS sequence"/>
</dbReference>
<name>A0A2T1LUC8_9CHRO</name>
<dbReference type="PANTHER" id="PTHR37835">
    <property type="entry name" value="ALPHA-CLOSTRIPAIN"/>
    <property type="match status" value="1"/>
</dbReference>
<dbReference type="PRINTS" id="PR00313">
    <property type="entry name" value="CABNDNGRPT"/>
</dbReference>
<dbReference type="Gene3D" id="2.150.10.10">
    <property type="entry name" value="Serralysin-like metalloprotease, C-terminal"/>
    <property type="match status" value="1"/>
</dbReference>
<dbReference type="EMBL" id="PXOH01000024">
    <property type="protein sequence ID" value="PSF34929.1"/>
    <property type="molecule type" value="Genomic_DNA"/>
</dbReference>
<accession>A0A2T1LUC8</accession>